<reference evidence="2 3" key="1">
    <citation type="submission" date="2014-09" db="EMBL/GenBank/DDBJ databases">
        <title>Draft Genome Sequence of Porphyromonas macacae COT-192_OH2859.</title>
        <authorList>
            <person name="Wallis C."/>
            <person name="Deusch O."/>
            <person name="O'Flynn C."/>
            <person name="Davis I."/>
            <person name="Horsfall A."/>
            <person name="Kirkwood N."/>
            <person name="Harris S."/>
            <person name="Eisen J.A."/>
            <person name="Coil D.A."/>
            <person name="Darling A.E."/>
            <person name="Jospin G."/>
            <person name="Alexiev A."/>
        </authorList>
    </citation>
    <scope>NUCLEOTIDE SEQUENCE [LARGE SCALE GENOMIC DNA]</scope>
    <source>
        <strain evidence="3">COT-192 OH2859</strain>
    </source>
</reference>
<evidence type="ECO:0000313" key="2">
    <source>
        <dbReference type="EMBL" id="KGN72393.1"/>
    </source>
</evidence>
<dbReference type="OrthoDB" id="9787788at2"/>
<dbReference type="STRING" id="28115.HQ47_10700"/>
<keyword evidence="1" id="KW-0812">Transmembrane</keyword>
<evidence type="ECO:0000256" key="1">
    <source>
        <dbReference type="SAM" id="Phobius"/>
    </source>
</evidence>
<feature type="transmembrane region" description="Helical" evidence="1">
    <location>
        <begin position="140"/>
        <end position="162"/>
    </location>
</feature>
<feature type="transmembrane region" description="Helical" evidence="1">
    <location>
        <begin position="21"/>
        <end position="39"/>
    </location>
</feature>
<name>A0A0A2E0I1_9PORP</name>
<protein>
    <submittedName>
        <fullName evidence="2">Peptidase</fullName>
    </submittedName>
</protein>
<organism evidence="2 3">
    <name type="scientific">Porphyromonas macacae</name>
    <dbReference type="NCBI Taxonomy" id="28115"/>
    <lineage>
        <taxon>Bacteria</taxon>
        <taxon>Pseudomonadati</taxon>
        <taxon>Bacteroidota</taxon>
        <taxon>Bacteroidia</taxon>
        <taxon>Bacteroidales</taxon>
        <taxon>Porphyromonadaceae</taxon>
        <taxon>Porphyromonas</taxon>
    </lineage>
</organism>
<dbReference type="eggNOG" id="COG3295">
    <property type="taxonomic scope" value="Bacteria"/>
</dbReference>
<feature type="transmembrane region" description="Helical" evidence="1">
    <location>
        <begin position="169"/>
        <end position="189"/>
    </location>
</feature>
<proteinExistence type="predicted"/>
<evidence type="ECO:0000313" key="3">
    <source>
        <dbReference type="Proteomes" id="UP000030103"/>
    </source>
</evidence>
<gene>
    <name evidence="2" type="ORF">HQ47_10700</name>
</gene>
<sequence>MKFNKIGPSVRKFSRIIHRDLSFFFSGMVLIYAISGFVMNHRDSINPNYSITRKVYNHTETLPLKSEIKKEDVLRLLTPLKEEKNYTKHYFPQENTMKVFLKGGSSLSVNLTSREVVYEKLTRRPVIGRMTRLHYNPGRWWTTFADIFAISLIIITVTGLVMIKGKKGLWGRGGIYLLIGILFPLTFLLL</sequence>
<keyword evidence="1" id="KW-1133">Transmembrane helix</keyword>
<dbReference type="Pfam" id="PF16357">
    <property type="entry name" value="PepSY_TM_like_2"/>
    <property type="match status" value="1"/>
</dbReference>
<dbReference type="Proteomes" id="UP000030103">
    <property type="component" value="Unassembled WGS sequence"/>
</dbReference>
<keyword evidence="1" id="KW-0472">Membrane</keyword>
<comment type="caution">
    <text evidence="2">The sequence shown here is derived from an EMBL/GenBank/DDBJ whole genome shotgun (WGS) entry which is preliminary data.</text>
</comment>
<keyword evidence="3" id="KW-1185">Reference proteome</keyword>
<accession>A0A0A2E0I1</accession>
<dbReference type="PANTHER" id="PTHR40115">
    <property type="entry name" value="INNER MEMBRANE PROTEIN WITH PEPSY TM HELIX"/>
    <property type="match status" value="1"/>
</dbReference>
<dbReference type="AlphaFoldDB" id="A0A0A2E0I1"/>
<dbReference type="RefSeq" id="WP_036875315.1">
    <property type="nucleotide sequence ID" value="NZ_JASBZX010000024.1"/>
</dbReference>
<dbReference type="EMBL" id="JRFA01000031">
    <property type="protein sequence ID" value="KGN72393.1"/>
    <property type="molecule type" value="Genomic_DNA"/>
</dbReference>
<dbReference type="PANTHER" id="PTHR40115:SF1">
    <property type="entry name" value="INNER MEMBRANE PROTEIN WITH PEPSY TM HELIX"/>
    <property type="match status" value="1"/>
</dbReference>
<dbReference type="InterPro" id="IPR032307">
    <property type="entry name" value="PepSY_TM-like_2"/>
</dbReference>